<evidence type="ECO:0000313" key="3">
    <source>
        <dbReference type="Proteomes" id="UP000298663"/>
    </source>
</evidence>
<organism evidence="2 3">
    <name type="scientific">Steinernema carpocapsae</name>
    <name type="common">Entomopathogenic nematode</name>
    <dbReference type="NCBI Taxonomy" id="34508"/>
    <lineage>
        <taxon>Eukaryota</taxon>
        <taxon>Metazoa</taxon>
        <taxon>Ecdysozoa</taxon>
        <taxon>Nematoda</taxon>
        <taxon>Chromadorea</taxon>
        <taxon>Rhabditida</taxon>
        <taxon>Tylenchina</taxon>
        <taxon>Panagrolaimomorpha</taxon>
        <taxon>Strongyloidoidea</taxon>
        <taxon>Steinernematidae</taxon>
        <taxon>Steinernema</taxon>
    </lineage>
</organism>
<protein>
    <submittedName>
        <fullName evidence="2">Uncharacterized protein</fullName>
    </submittedName>
</protein>
<proteinExistence type="predicted"/>
<name>A0A4U5MTH1_STECR</name>
<gene>
    <name evidence="2" type="ORF">L596_020149</name>
</gene>
<keyword evidence="3" id="KW-1185">Reference proteome</keyword>
<sequence>MQRREETDLHFQRTKVKKGLSDLRPSDLSDLKSESPESLTLKNSEALDQKIYLQNRIKRDKRLIVKHYSFKLP</sequence>
<feature type="compositionally biased region" description="Basic and acidic residues" evidence="1">
    <location>
        <begin position="19"/>
        <end position="35"/>
    </location>
</feature>
<feature type="region of interest" description="Disordered" evidence="1">
    <location>
        <begin position="1"/>
        <end position="35"/>
    </location>
</feature>
<dbReference type="EMBL" id="AZBU02000006">
    <property type="protein sequence ID" value="TKR72743.1"/>
    <property type="molecule type" value="Genomic_DNA"/>
</dbReference>
<comment type="caution">
    <text evidence="2">The sequence shown here is derived from an EMBL/GenBank/DDBJ whole genome shotgun (WGS) entry which is preliminary data.</text>
</comment>
<reference evidence="2 3" key="2">
    <citation type="journal article" date="2019" name="G3 (Bethesda)">
        <title>Hybrid Assembly of the Genome of the Entomopathogenic Nematode Steinernema carpocapsae Identifies the X-Chromosome.</title>
        <authorList>
            <person name="Serra L."/>
            <person name="Macchietto M."/>
            <person name="Macias-Munoz A."/>
            <person name="McGill C.J."/>
            <person name="Rodriguez I.M."/>
            <person name="Rodriguez B."/>
            <person name="Murad R."/>
            <person name="Mortazavi A."/>
        </authorList>
    </citation>
    <scope>NUCLEOTIDE SEQUENCE [LARGE SCALE GENOMIC DNA]</scope>
    <source>
        <strain evidence="2 3">ALL</strain>
    </source>
</reference>
<feature type="compositionally biased region" description="Basic and acidic residues" evidence="1">
    <location>
        <begin position="1"/>
        <end position="11"/>
    </location>
</feature>
<evidence type="ECO:0000256" key="1">
    <source>
        <dbReference type="SAM" id="MobiDB-lite"/>
    </source>
</evidence>
<reference evidence="2 3" key="1">
    <citation type="journal article" date="2015" name="Genome Biol.">
        <title>Comparative genomics of Steinernema reveals deeply conserved gene regulatory networks.</title>
        <authorList>
            <person name="Dillman A.R."/>
            <person name="Macchietto M."/>
            <person name="Porter C.F."/>
            <person name="Rogers A."/>
            <person name="Williams B."/>
            <person name="Antoshechkin I."/>
            <person name="Lee M.M."/>
            <person name="Goodwin Z."/>
            <person name="Lu X."/>
            <person name="Lewis E.E."/>
            <person name="Goodrich-Blair H."/>
            <person name="Stock S.P."/>
            <person name="Adams B.J."/>
            <person name="Sternberg P.W."/>
            <person name="Mortazavi A."/>
        </authorList>
    </citation>
    <scope>NUCLEOTIDE SEQUENCE [LARGE SCALE GENOMIC DNA]</scope>
    <source>
        <strain evidence="2 3">ALL</strain>
    </source>
</reference>
<dbReference type="AlphaFoldDB" id="A0A4U5MTH1"/>
<accession>A0A4U5MTH1</accession>
<dbReference type="Proteomes" id="UP000298663">
    <property type="component" value="Unassembled WGS sequence"/>
</dbReference>
<evidence type="ECO:0000313" key="2">
    <source>
        <dbReference type="EMBL" id="TKR72743.1"/>
    </source>
</evidence>